<feature type="compositionally biased region" description="Basic and acidic residues" evidence="1">
    <location>
        <begin position="115"/>
        <end position="137"/>
    </location>
</feature>
<feature type="compositionally biased region" description="Polar residues" evidence="1">
    <location>
        <begin position="85"/>
        <end position="99"/>
    </location>
</feature>
<sequence length="197" mass="21869">MKKKWMVFTLAVSVLGIGGYTAYQYALNLVADQLAKQLLVDTENQTKLLKEANIDVSAVNDVVLDTNSDQPNKDSKTDGEPSKNKPISASNDVQQGADNSKQDSRKQITETQSIKQEDKRSTQATSEEEKKHETTFESKQEAVKFAMSRFSASEINHIRQLANGGLTPEKKAELKKIAYSKFSPQEIEAVRKAVSSK</sequence>
<proteinExistence type="predicted"/>
<organism evidence="2 3">
    <name type="scientific">Paenibacillus hexagrammi</name>
    <dbReference type="NCBI Taxonomy" id="2908839"/>
    <lineage>
        <taxon>Bacteria</taxon>
        <taxon>Bacillati</taxon>
        <taxon>Bacillota</taxon>
        <taxon>Bacilli</taxon>
        <taxon>Bacillales</taxon>
        <taxon>Paenibacillaceae</taxon>
        <taxon>Paenibacillus</taxon>
    </lineage>
</organism>
<dbReference type="EMBL" id="CP090978">
    <property type="protein sequence ID" value="UJF34592.1"/>
    <property type="molecule type" value="Genomic_DNA"/>
</dbReference>
<evidence type="ECO:0000256" key="1">
    <source>
        <dbReference type="SAM" id="MobiDB-lite"/>
    </source>
</evidence>
<keyword evidence="3" id="KW-1185">Reference proteome</keyword>
<dbReference type="RefSeq" id="WP_235121166.1">
    <property type="nucleotide sequence ID" value="NZ_CP090978.1"/>
</dbReference>
<reference evidence="2 3" key="1">
    <citation type="journal article" date="2024" name="Int. J. Syst. Evol. Microbiol.">
        <title>Paenibacillus hexagrammi sp. nov., a novel bacterium isolated from the gut content of Hexagrammos agrammus.</title>
        <authorList>
            <person name="Jung H.K."/>
            <person name="Kim D.G."/>
            <person name="Zin H."/>
            <person name="Park J."/>
            <person name="Jung H."/>
            <person name="Kim Y.O."/>
            <person name="Kong H.J."/>
            <person name="Kim J.W."/>
            <person name="Kim Y.S."/>
        </authorList>
    </citation>
    <scope>NUCLEOTIDE SEQUENCE [LARGE SCALE GENOMIC DNA]</scope>
    <source>
        <strain evidence="2 3">YPD9-1</strain>
    </source>
</reference>
<feature type="region of interest" description="Disordered" evidence="1">
    <location>
        <begin position="63"/>
        <end position="137"/>
    </location>
</feature>
<protein>
    <submittedName>
        <fullName evidence="2">Uncharacterized protein</fullName>
    </submittedName>
</protein>
<evidence type="ECO:0000313" key="2">
    <source>
        <dbReference type="EMBL" id="UJF34592.1"/>
    </source>
</evidence>
<name>A0ABY3SL76_9BACL</name>
<evidence type="ECO:0000313" key="3">
    <source>
        <dbReference type="Proteomes" id="UP001649230"/>
    </source>
</evidence>
<feature type="compositionally biased region" description="Basic and acidic residues" evidence="1">
    <location>
        <begin position="71"/>
        <end position="83"/>
    </location>
</feature>
<accession>A0ABY3SL76</accession>
<dbReference type="Proteomes" id="UP001649230">
    <property type="component" value="Chromosome"/>
</dbReference>
<gene>
    <name evidence="2" type="ORF">L0M14_05285</name>
</gene>